<evidence type="ECO:0000256" key="4">
    <source>
        <dbReference type="ARBA" id="ARBA00023141"/>
    </source>
</evidence>
<evidence type="ECO:0000256" key="1">
    <source>
        <dbReference type="ARBA" id="ARBA00004741"/>
    </source>
</evidence>
<dbReference type="Pfam" id="PF00800">
    <property type="entry name" value="PDT"/>
    <property type="match status" value="1"/>
</dbReference>
<dbReference type="KEGG" id="pgin:FRZ67_07060"/>
<dbReference type="Gene3D" id="3.40.190.10">
    <property type="entry name" value="Periplasmic binding protein-like II"/>
    <property type="match status" value="2"/>
</dbReference>
<dbReference type="InterPro" id="IPR008242">
    <property type="entry name" value="Chor_mutase/pphenate_deHydtase"/>
</dbReference>
<dbReference type="CDD" id="cd04905">
    <property type="entry name" value="ACT_CM-PDT"/>
    <property type="match status" value="1"/>
</dbReference>
<evidence type="ECO:0000259" key="9">
    <source>
        <dbReference type="PROSITE" id="PS51171"/>
    </source>
</evidence>
<dbReference type="OrthoDB" id="9802281at2"/>
<dbReference type="PANTHER" id="PTHR21022">
    <property type="entry name" value="PREPHENATE DEHYDRATASE P PROTEIN"/>
    <property type="match status" value="1"/>
</dbReference>
<comment type="pathway">
    <text evidence="1">Amino-acid biosynthesis; L-phenylalanine biosynthesis; phenylpyruvate from prephenate: step 1/1.</text>
</comment>
<dbReference type="GO" id="GO:0005737">
    <property type="term" value="C:cytoplasm"/>
    <property type="evidence" value="ECO:0007669"/>
    <property type="project" value="TreeGrafter"/>
</dbReference>
<name>A0A5B8V9Q5_9BACT</name>
<accession>A0A5B8V9Q5</accession>
<evidence type="ECO:0000256" key="3">
    <source>
        <dbReference type="ARBA" id="ARBA00022605"/>
    </source>
</evidence>
<dbReference type="InterPro" id="IPR045865">
    <property type="entry name" value="ACT-like_dom_sf"/>
</dbReference>
<dbReference type="AlphaFoldDB" id="A0A5B8V9Q5"/>
<dbReference type="InterPro" id="IPR001086">
    <property type="entry name" value="Preph_deHydtase"/>
</dbReference>
<protein>
    <recommendedName>
        <fullName evidence="2">prephenate dehydratase</fullName>
        <ecNumber evidence="2">4.2.1.51</ecNumber>
    </recommendedName>
</protein>
<evidence type="ECO:0000256" key="5">
    <source>
        <dbReference type="ARBA" id="ARBA00023222"/>
    </source>
</evidence>
<evidence type="ECO:0000313" key="12">
    <source>
        <dbReference type="Proteomes" id="UP000321533"/>
    </source>
</evidence>
<keyword evidence="4" id="KW-0057">Aromatic amino acid biosynthesis</keyword>
<dbReference type="PANTHER" id="PTHR21022:SF19">
    <property type="entry name" value="PREPHENATE DEHYDRATASE-RELATED"/>
    <property type="match status" value="1"/>
</dbReference>
<dbReference type="CDD" id="cd13631">
    <property type="entry name" value="PBP2_Ct-PDT_like"/>
    <property type="match status" value="1"/>
</dbReference>
<dbReference type="PROSITE" id="PS51671">
    <property type="entry name" value="ACT"/>
    <property type="match status" value="1"/>
</dbReference>
<feature type="domain" description="ACT" evidence="10">
    <location>
        <begin position="212"/>
        <end position="288"/>
    </location>
</feature>
<proteinExistence type="predicted"/>
<evidence type="ECO:0000256" key="6">
    <source>
        <dbReference type="ARBA" id="ARBA00023239"/>
    </source>
</evidence>
<evidence type="ECO:0000256" key="7">
    <source>
        <dbReference type="ARBA" id="ARBA00047848"/>
    </source>
</evidence>
<dbReference type="EC" id="4.2.1.51" evidence="2"/>
<dbReference type="GO" id="GO:0004664">
    <property type="term" value="F:prephenate dehydratase activity"/>
    <property type="evidence" value="ECO:0007669"/>
    <property type="project" value="UniProtKB-EC"/>
</dbReference>
<keyword evidence="3" id="KW-0028">Amino-acid biosynthesis</keyword>
<evidence type="ECO:0000256" key="2">
    <source>
        <dbReference type="ARBA" id="ARBA00013147"/>
    </source>
</evidence>
<feature type="domain" description="Prephenate dehydratase" evidence="9">
    <location>
        <begin position="21"/>
        <end position="198"/>
    </location>
</feature>
<organism evidence="11 12">
    <name type="scientific">Panacibacter ginsenosidivorans</name>
    <dbReference type="NCBI Taxonomy" id="1813871"/>
    <lineage>
        <taxon>Bacteria</taxon>
        <taxon>Pseudomonadati</taxon>
        <taxon>Bacteroidota</taxon>
        <taxon>Chitinophagia</taxon>
        <taxon>Chitinophagales</taxon>
        <taxon>Chitinophagaceae</taxon>
        <taxon>Panacibacter</taxon>
    </lineage>
</organism>
<dbReference type="SUPFAM" id="SSF55021">
    <property type="entry name" value="ACT-like"/>
    <property type="match status" value="1"/>
</dbReference>
<comment type="catalytic activity">
    <reaction evidence="7">
        <text>prephenate + H(+) = 3-phenylpyruvate + CO2 + H2O</text>
        <dbReference type="Rhea" id="RHEA:21648"/>
        <dbReference type="ChEBI" id="CHEBI:15377"/>
        <dbReference type="ChEBI" id="CHEBI:15378"/>
        <dbReference type="ChEBI" id="CHEBI:16526"/>
        <dbReference type="ChEBI" id="CHEBI:18005"/>
        <dbReference type="ChEBI" id="CHEBI:29934"/>
        <dbReference type="EC" id="4.2.1.51"/>
    </reaction>
</comment>
<evidence type="ECO:0000313" key="11">
    <source>
        <dbReference type="EMBL" id="QEC67058.1"/>
    </source>
</evidence>
<keyword evidence="12" id="KW-1185">Reference proteome</keyword>
<dbReference type="InterPro" id="IPR002912">
    <property type="entry name" value="ACT_dom"/>
</dbReference>
<gene>
    <name evidence="11" type="ORF">FRZ67_07060</name>
</gene>
<dbReference type="UniPathway" id="UPA00121">
    <property type="reaction ID" value="UER00345"/>
</dbReference>
<dbReference type="GO" id="GO:0009094">
    <property type="term" value="P:L-phenylalanine biosynthetic process"/>
    <property type="evidence" value="ECO:0007669"/>
    <property type="project" value="UniProtKB-UniPathway"/>
</dbReference>
<dbReference type="Gene3D" id="3.30.70.260">
    <property type="match status" value="1"/>
</dbReference>
<dbReference type="Proteomes" id="UP000321533">
    <property type="component" value="Chromosome"/>
</dbReference>
<keyword evidence="6" id="KW-0456">Lyase</keyword>
<dbReference type="PIRSF" id="PIRSF001500">
    <property type="entry name" value="Chor_mut_pdt_Ppr"/>
    <property type="match status" value="1"/>
</dbReference>
<sequence>METEHEKKHLNGTAIAKAKSKISIQGFEGSFHQEAARRFFGDDVEVICCPTFSEVLKIASDKALSSGGIMAIENSIAGSILGNYNLLRKSGLYIIGEVYLQIRQNLLVNPGVSLNDIREVHSHPMAIQQCLRFLDKYNWKLVESEDTALSAKQVHQHKSKHIAAIASTLAADLYHLNVIAPDIHTVKHNYTRFLVLQPDVPEVPVEGANKATVTFFTDNSRGSLAKVLGKIADGGIDLSKLQSFPIPETNWHYMFGVDMEFDTLDQFNKVINDIRPLTGDVTVYGIYKKGETIIF</sequence>
<evidence type="ECO:0000256" key="8">
    <source>
        <dbReference type="PIRSR" id="PIRSR001500-2"/>
    </source>
</evidence>
<dbReference type="RefSeq" id="WP_147188858.1">
    <property type="nucleotide sequence ID" value="NZ_CP042435.1"/>
</dbReference>
<dbReference type="PROSITE" id="PS51171">
    <property type="entry name" value="PREPHENATE_DEHYDR_3"/>
    <property type="match status" value="1"/>
</dbReference>
<dbReference type="SUPFAM" id="SSF53850">
    <property type="entry name" value="Periplasmic binding protein-like II"/>
    <property type="match status" value="1"/>
</dbReference>
<feature type="site" description="Essential for prephenate dehydratase activity" evidence="8">
    <location>
        <position position="191"/>
    </location>
</feature>
<reference evidence="11 12" key="1">
    <citation type="journal article" date="2016" name="Int. J. Syst. Evol. Microbiol.">
        <title>Panacibacter ginsenosidivorans gen. nov., sp. nov., with ginsenoside converting activity isolated from soil of a ginseng field.</title>
        <authorList>
            <person name="Siddiqi M.Z."/>
            <person name="Muhammad Shafi S."/>
            <person name="Choi K.D."/>
            <person name="Im W.T."/>
        </authorList>
    </citation>
    <scope>NUCLEOTIDE SEQUENCE [LARGE SCALE GENOMIC DNA]</scope>
    <source>
        <strain evidence="11 12">Gsoil1550</strain>
    </source>
</reference>
<evidence type="ECO:0000259" key="10">
    <source>
        <dbReference type="PROSITE" id="PS51671"/>
    </source>
</evidence>
<dbReference type="EMBL" id="CP042435">
    <property type="protein sequence ID" value="QEC67058.1"/>
    <property type="molecule type" value="Genomic_DNA"/>
</dbReference>
<keyword evidence="5" id="KW-0584">Phenylalanine biosynthesis</keyword>